<name>A0ABD2PEN7_9CUCU</name>
<accession>A0ABD2PEN7</accession>
<comment type="caution">
    <text evidence="1">The sequence shown here is derived from an EMBL/GenBank/DDBJ whole genome shotgun (WGS) entry which is preliminary data.</text>
</comment>
<dbReference type="Proteomes" id="UP001516400">
    <property type="component" value="Unassembled WGS sequence"/>
</dbReference>
<evidence type="ECO:0000313" key="1">
    <source>
        <dbReference type="EMBL" id="KAL3289447.1"/>
    </source>
</evidence>
<protein>
    <submittedName>
        <fullName evidence="1">Uncharacterized protein</fullName>
    </submittedName>
</protein>
<gene>
    <name evidence="1" type="ORF">HHI36_022871</name>
</gene>
<feature type="non-terminal residue" evidence="1">
    <location>
        <position position="1"/>
    </location>
</feature>
<keyword evidence="2" id="KW-1185">Reference proteome</keyword>
<reference evidence="1 2" key="1">
    <citation type="journal article" date="2021" name="BMC Biol.">
        <title>Horizontally acquired antibacterial genes associated with adaptive radiation of ladybird beetles.</title>
        <authorList>
            <person name="Li H.S."/>
            <person name="Tang X.F."/>
            <person name="Huang Y.H."/>
            <person name="Xu Z.Y."/>
            <person name="Chen M.L."/>
            <person name="Du X.Y."/>
            <person name="Qiu B.Y."/>
            <person name="Chen P.T."/>
            <person name="Zhang W."/>
            <person name="Slipinski A."/>
            <person name="Escalona H.E."/>
            <person name="Waterhouse R.M."/>
            <person name="Zwick A."/>
            <person name="Pang H."/>
        </authorList>
    </citation>
    <scope>NUCLEOTIDE SEQUENCE [LARGE SCALE GENOMIC DNA]</scope>
    <source>
        <strain evidence="1">SYSU2018</strain>
    </source>
</reference>
<evidence type="ECO:0000313" key="2">
    <source>
        <dbReference type="Proteomes" id="UP001516400"/>
    </source>
</evidence>
<organism evidence="1 2">
    <name type="scientific">Cryptolaemus montrouzieri</name>
    <dbReference type="NCBI Taxonomy" id="559131"/>
    <lineage>
        <taxon>Eukaryota</taxon>
        <taxon>Metazoa</taxon>
        <taxon>Ecdysozoa</taxon>
        <taxon>Arthropoda</taxon>
        <taxon>Hexapoda</taxon>
        <taxon>Insecta</taxon>
        <taxon>Pterygota</taxon>
        <taxon>Neoptera</taxon>
        <taxon>Endopterygota</taxon>
        <taxon>Coleoptera</taxon>
        <taxon>Polyphaga</taxon>
        <taxon>Cucujiformia</taxon>
        <taxon>Coccinelloidea</taxon>
        <taxon>Coccinellidae</taxon>
        <taxon>Scymninae</taxon>
        <taxon>Scymnini</taxon>
        <taxon>Cryptolaemus</taxon>
    </lineage>
</organism>
<dbReference type="EMBL" id="JABFTP020000186">
    <property type="protein sequence ID" value="KAL3289447.1"/>
    <property type="molecule type" value="Genomic_DNA"/>
</dbReference>
<sequence>DIFSEVSVKIVALRSFLVFVFRGLALGMCRMASEENGSFHVPGEGEFGIDCSVIIFAGNISHSSVDGVDGPSVILLGA</sequence>
<proteinExistence type="predicted"/>
<dbReference type="AlphaFoldDB" id="A0ABD2PEN7"/>